<dbReference type="PIRSF" id="PIRSF036628">
    <property type="entry name" value="IolB"/>
    <property type="match status" value="1"/>
</dbReference>
<dbReference type="InterPro" id="IPR021120">
    <property type="entry name" value="KduI/IolB_isomerase"/>
</dbReference>
<dbReference type="Pfam" id="PF04962">
    <property type="entry name" value="KduI"/>
    <property type="match status" value="1"/>
</dbReference>
<sequence>MTSQSTRVPQPSPWFHRAGDAAQGDWFVDLGTQESLVRPPGWTHTGLRVADLPAGGEVVLAAQEEERIVVPLSGSFVVEVSAEGGAADDGTYELAGRASVFAGASDVLYTGVRRAATIRSAAGGRVAVASAPAAQAYPVRHLSLDEVPVELRGAGQLSREVRNFGTPATLEADRFIVCEVLTPHGNWSSYPPHKHDEEAEGETALEEIYYFEMQTAKGMPIPDEAAGGPDAMGYQRVYASDDREIDVTAEVRSGDVVLVPHGWHGPAMTPPGHDMYYLNVMAGPGPVRKWLISDDPHHGWIRKTWEHQDVDPRLPFDG</sequence>
<dbReference type="InterPro" id="IPR014710">
    <property type="entry name" value="RmlC-like_jellyroll"/>
</dbReference>
<protein>
    <submittedName>
        <fullName evidence="2">5-deoxy-glucuronate isomerase</fullName>
    </submittedName>
</protein>
<dbReference type="Proteomes" id="UP001501736">
    <property type="component" value="Unassembled WGS sequence"/>
</dbReference>
<dbReference type="PANTHER" id="PTHR39193:SF1">
    <property type="entry name" value="5-DEOXY-GLUCURONATE ISOMERASE"/>
    <property type="match status" value="1"/>
</dbReference>
<dbReference type="RefSeq" id="WP_344721559.1">
    <property type="nucleotide sequence ID" value="NZ_BAAAYG010000010.1"/>
</dbReference>
<keyword evidence="1 2" id="KW-0413">Isomerase</keyword>
<dbReference type="Gene3D" id="2.60.120.10">
    <property type="entry name" value="Jelly Rolls"/>
    <property type="match status" value="2"/>
</dbReference>
<evidence type="ECO:0000313" key="3">
    <source>
        <dbReference type="Proteomes" id="UP001501736"/>
    </source>
</evidence>
<keyword evidence="3" id="KW-1185">Reference proteome</keyword>
<dbReference type="InterPro" id="IPR024203">
    <property type="entry name" value="Deoxy-glucuronate_isom_IolB"/>
</dbReference>
<accession>A0ABP6REG5</accession>
<dbReference type="SUPFAM" id="SSF51182">
    <property type="entry name" value="RmlC-like cupins"/>
    <property type="match status" value="1"/>
</dbReference>
<dbReference type="EMBL" id="BAAAYG010000010">
    <property type="protein sequence ID" value="GAA3287212.1"/>
    <property type="molecule type" value="Genomic_DNA"/>
</dbReference>
<reference evidence="3" key="1">
    <citation type="journal article" date="2019" name="Int. J. Syst. Evol. Microbiol.">
        <title>The Global Catalogue of Microorganisms (GCM) 10K type strain sequencing project: providing services to taxonomists for standard genome sequencing and annotation.</title>
        <authorList>
            <consortium name="The Broad Institute Genomics Platform"/>
            <consortium name="The Broad Institute Genome Sequencing Center for Infectious Disease"/>
            <person name="Wu L."/>
            <person name="Ma J."/>
        </authorList>
    </citation>
    <scope>NUCLEOTIDE SEQUENCE [LARGE SCALE GENOMIC DNA]</scope>
    <source>
        <strain evidence="3">JCM 11483</strain>
    </source>
</reference>
<dbReference type="PANTHER" id="PTHR39193">
    <property type="entry name" value="5-DEOXY-GLUCURONATE ISOMERASE"/>
    <property type="match status" value="1"/>
</dbReference>
<evidence type="ECO:0000313" key="2">
    <source>
        <dbReference type="EMBL" id="GAA3287212.1"/>
    </source>
</evidence>
<dbReference type="InterPro" id="IPR011051">
    <property type="entry name" value="RmlC_Cupin_sf"/>
</dbReference>
<dbReference type="NCBIfam" id="TIGR04378">
    <property type="entry name" value="myo_inos_iolB"/>
    <property type="match status" value="1"/>
</dbReference>
<organism evidence="2 3">
    <name type="scientific">Nesterenkonia halobia</name>
    <dbReference type="NCBI Taxonomy" id="37922"/>
    <lineage>
        <taxon>Bacteria</taxon>
        <taxon>Bacillati</taxon>
        <taxon>Actinomycetota</taxon>
        <taxon>Actinomycetes</taxon>
        <taxon>Micrococcales</taxon>
        <taxon>Micrococcaceae</taxon>
        <taxon>Nesterenkonia</taxon>
    </lineage>
</organism>
<proteinExistence type="predicted"/>
<dbReference type="GO" id="GO:0016853">
    <property type="term" value="F:isomerase activity"/>
    <property type="evidence" value="ECO:0007669"/>
    <property type="project" value="UniProtKB-KW"/>
</dbReference>
<comment type="caution">
    <text evidence="2">The sequence shown here is derived from an EMBL/GenBank/DDBJ whole genome shotgun (WGS) entry which is preliminary data.</text>
</comment>
<evidence type="ECO:0000256" key="1">
    <source>
        <dbReference type="ARBA" id="ARBA00023235"/>
    </source>
</evidence>
<name>A0ABP6REG5_9MICC</name>
<gene>
    <name evidence="2" type="primary">iolB</name>
    <name evidence="2" type="ORF">GCM10020260_23330</name>
</gene>